<keyword evidence="3" id="KW-0067">ATP-binding</keyword>
<dbReference type="Proteomes" id="UP000008561">
    <property type="component" value="Chromosome"/>
</dbReference>
<organism evidence="5 6">
    <name type="scientific">Desulfosudis oleivorans (strain DSM 6200 / JCM 39069 / Hxd3)</name>
    <name type="common">Desulfococcus oleovorans</name>
    <dbReference type="NCBI Taxonomy" id="96561"/>
    <lineage>
        <taxon>Bacteria</taxon>
        <taxon>Pseudomonadati</taxon>
        <taxon>Thermodesulfobacteriota</taxon>
        <taxon>Desulfobacteria</taxon>
        <taxon>Desulfobacterales</taxon>
        <taxon>Desulfosudaceae</taxon>
        <taxon>Desulfosudis</taxon>
    </lineage>
</organism>
<keyword evidence="2" id="KW-0547">Nucleotide-binding</keyword>
<dbReference type="Gene3D" id="3.30.930.10">
    <property type="entry name" value="Bira Bifunctional Protein, Domain 2"/>
    <property type="match status" value="1"/>
</dbReference>
<dbReference type="InterPro" id="IPR045864">
    <property type="entry name" value="aa-tRNA-synth_II/BPL/LPL"/>
</dbReference>
<dbReference type="GO" id="GO:0000049">
    <property type="term" value="F:tRNA binding"/>
    <property type="evidence" value="ECO:0007669"/>
    <property type="project" value="TreeGrafter"/>
</dbReference>
<dbReference type="Pfam" id="PF00152">
    <property type="entry name" value="tRNA-synt_2"/>
    <property type="match status" value="1"/>
</dbReference>
<dbReference type="NCBIfam" id="TIGR00462">
    <property type="entry name" value="genX"/>
    <property type="match status" value="1"/>
</dbReference>
<dbReference type="GO" id="GO:0005524">
    <property type="term" value="F:ATP binding"/>
    <property type="evidence" value="ECO:0007669"/>
    <property type="project" value="UniProtKB-KW"/>
</dbReference>
<keyword evidence="1" id="KW-0436">Ligase</keyword>
<evidence type="ECO:0000313" key="5">
    <source>
        <dbReference type="EMBL" id="ABW68967.1"/>
    </source>
</evidence>
<dbReference type="RefSeq" id="WP_012176577.1">
    <property type="nucleotide sequence ID" value="NC_009943.1"/>
</dbReference>
<dbReference type="OrthoDB" id="9801152at2"/>
<dbReference type="STRING" id="96561.Dole_3164"/>
<proteinExistence type="predicted"/>
<evidence type="ECO:0000259" key="4">
    <source>
        <dbReference type="PROSITE" id="PS50862"/>
    </source>
</evidence>
<evidence type="ECO:0000313" key="6">
    <source>
        <dbReference type="Proteomes" id="UP000008561"/>
    </source>
</evidence>
<dbReference type="AlphaFoldDB" id="A9A048"/>
<dbReference type="PANTHER" id="PTHR42918">
    <property type="entry name" value="LYSYL-TRNA SYNTHETASE"/>
    <property type="match status" value="1"/>
</dbReference>
<dbReference type="GO" id="GO:0005829">
    <property type="term" value="C:cytosol"/>
    <property type="evidence" value="ECO:0007669"/>
    <property type="project" value="TreeGrafter"/>
</dbReference>
<evidence type="ECO:0000256" key="3">
    <source>
        <dbReference type="ARBA" id="ARBA00022840"/>
    </source>
</evidence>
<dbReference type="InterPro" id="IPR004364">
    <property type="entry name" value="Aa-tRNA-synt_II"/>
</dbReference>
<dbReference type="GO" id="GO:0006430">
    <property type="term" value="P:lysyl-tRNA aminoacylation"/>
    <property type="evidence" value="ECO:0007669"/>
    <property type="project" value="InterPro"/>
</dbReference>
<dbReference type="KEGG" id="dol:Dole_3164"/>
<feature type="domain" description="Aminoacyl-transfer RNA synthetases class-II family profile" evidence="4">
    <location>
        <begin position="13"/>
        <end position="298"/>
    </location>
</feature>
<keyword evidence="5" id="KW-0030">Aminoacyl-tRNA synthetase</keyword>
<dbReference type="eggNOG" id="COG2269">
    <property type="taxonomic scope" value="Bacteria"/>
</dbReference>
<sequence length="301" mass="34018">MSFHHHLKTRALVINAVRRFFLDRDYLEVDTPVRLPSLLPEAHIDPVASETWFLQTSPEQCMKRLLSAGHQRIFQICKTFRKAERGKKHLPEFSMLEWYRAGADYFDLMAETEALVRFVAEQLGTGNSLFYQGAAIDLSPDWPAMTVAQAFERYTDQTMEQAVKTGAFDERIGCDIEPELGLDRPVFLYDYPAATGAAFARQKAADPTVVERFELYIGGLELCNGFSELTGAAAYEERFQQEESRRTGRGLAPLPRPKQFLSDMDRMPDAAGNALGIDRLVMLFCDATTIDDVVAFPPEML</sequence>
<evidence type="ECO:0000256" key="2">
    <source>
        <dbReference type="ARBA" id="ARBA00022741"/>
    </source>
</evidence>
<dbReference type="GO" id="GO:0004824">
    <property type="term" value="F:lysine-tRNA ligase activity"/>
    <property type="evidence" value="ECO:0007669"/>
    <property type="project" value="InterPro"/>
</dbReference>
<gene>
    <name evidence="5" type="ordered locus">Dole_3164</name>
</gene>
<reference evidence="5 6" key="1">
    <citation type="submission" date="2007-10" db="EMBL/GenBank/DDBJ databases">
        <title>Complete sequence of Desulfococcus oleovorans Hxd3.</title>
        <authorList>
            <consortium name="US DOE Joint Genome Institute"/>
            <person name="Copeland A."/>
            <person name="Lucas S."/>
            <person name="Lapidus A."/>
            <person name="Barry K."/>
            <person name="Glavina del Rio T."/>
            <person name="Dalin E."/>
            <person name="Tice H."/>
            <person name="Pitluck S."/>
            <person name="Kiss H."/>
            <person name="Brettin T."/>
            <person name="Bruce D."/>
            <person name="Detter J.C."/>
            <person name="Han C."/>
            <person name="Schmutz J."/>
            <person name="Larimer F."/>
            <person name="Land M."/>
            <person name="Hauser L."/>
            <person name="Kyrpides N."/>
            <person name="Kim E."/>
            <person name="Wawrik B."/>
            <person name="Richardson P."/>
        </authorList>
    </citation>
    <scope>NUCLEOTIDE SEQUENCE [LARGE SCALE GENOMIC DNA]</scope>
    <source>
        <strain evidence="6">DSM 6200 / JCM 39069 / Hxd3</strain>
    </source>
</reference>
<dbReference type="HOGENOM" id="CLU_008255_1_0_7"/>
<dbReference type="PANTHER" id="PTHR42918:SF6">
    <property type="entry name" value="ELONGATION FACTOR P--(R)-BETA-LYSINE LIGASE"/>
    <property type="match status" value="1"/>
</dbReference>
<dbReference type="InterPro" id="IPR006195">
    <property type="entry name" value="aa-tRNA-synth_II"/>
</dbReference>
<evidence type="ECO:0000256" key="1">
    <source>
        <dbReference type="ARBA" id="ARBA00022598"/>
    </source>
</evidence>
<dbReference type="SUPFAM" id="SSF55681">
    <property type="entry name" value="Class II aaRS and biotin synthetases"/>
    <property type="match status" value="1"/>
</dbReference>
<dbReference type="InterPro" id="IPR004525">
    <property type="entry name" value="EpmA"/>
</dbReference>
<name>A9A048_DESOH</name>
<dbReference type="EMBL" id="CP000859">
    <property type="protein sequence ID" value="ABW68967.1"/>
    <property type="molecule type" value="Genomic_DNA"/>
</dbReference>
<accession>A9A048</accession>
<dbReference type="PROSITE" id="PS50862">
    <property type="entry name" value="AA_TRNA_LIGASE_II"/>
    <property type="match status" value="1"/>
</dbReference>
<keyword evidence="6" id="KW-1185">Reference proteome</keyword>
<protein>
    <submittedName>
        <fullName evidence="5">tRNA synthetase class II (D K and N)</fullName>
    </submittedName>
</protein>